<protein>
    <recommendedName>
        <fullName evidence="11">Transmembrane protein 245</fullName>
    </recommendedName>
</protein>
<evidence type="ECO:0000256" key="7">
    <source>
        <dbReference type="SAM" id="Phobius"/>
    </source>
</evidence>
<keyword evidence="4 7" id="KW-1133">Transmembrane helix</keyword>
<feature type="transmembrane region" description="Helical" evidence="7">
    <location>
        <begin position="700"/>
        <end position="721"/>
    </location>
</feature>
<dbReference type="PANTHER" id="PTHR21716">
    <property type="entry name" value="TRANSMEMBRANE PROTEIN"/>
    <property type="match status" value="1"/>
</dbReference>
<dbReference type="PaxDb" id="3218-PP1S326_43V6.1"/>
<dbReference type="OMA" id="YLKPLQW"/>
<evidence type="ECO:0000256" key="4">
    <source>
        <dbReference type="ARBA" id="ARBA00022989"/>
    </source>
</evidence>
<proteinExistence type="inferred from homology"/>
<feature type="region of interest" description="Disordered" evidence="6">
    <location>
        <begin position="33"/>
        <end position="94"/>
    </location>
</feature>
<dbReference type="EnsemblPlants" id="Pp3c25_3080V3.3">
    <property type="protein sequence ID" value="Pp3c25_3080V3.3"/>
    <property type="gene ID" value="Pp3c25_3080"/>
</dbReference>
<accession>A0A2K1IDM1</accession>
<feature type="transmembrane region" description="Helical" evidence="7">
    <location>
        <begin position="537"/>
        <end position="559"/>
    </location>
</feature>
<keyword evidence="5 7" id="KW-0472">Membrane</keyword>
<name>A0A2K1IDM1_PHYPA</name>
<keyword evidence="3 7" id="KW-0812">Transmembrane</keyword>
<dbReference type="InterPro" id="IPR002549">
    <property type="entry name" value="AI-2E-like"/>
</dbReference>
<dbReference type="OrthoDB" id="5970161at2759"/>
<evidence type="ECO:0000313" key="9">
    <source>
        <dbReference type="EnsemblPlants" id="Pp3c25_3080V3.1"/>
    </source>
</evidence>
<organism evidence="8">
    <name type="scientific">Physcomitrium patens</name>
    <name type="common">Spreading-leaved earth moss</name>
    <name type="synonym">Physcomitrella patens</name>
    <dbReference type="NCBI Taxonomy" id="3218"/>
    <lineage>
        <taxon>Eukaryota</taxon>
        <taxon>Viridiplantae</taxon>
        <taxon>Streptophyta</taxon>
        <taxon>Embryophyta</taxon>
        <taxon>Bryophyta</taxon>
        <taxon>Bryophytina</taxon>
        <taxon>Bryopsida</taxon>
        <taxon>Funariidae</taxon>
        <taxon>Funariales</taxon>
        <taxon>Funariaceae</taxon>
        <taxon>Physcomitrium</taxon>
    </lineage>
</organism>
<evidence type="ECO:0000256" key="2">
    <source>
        <dbReference type="ARBA" id="ARBA00009773"/>
    </source>
</evidence>
<dbReference type="GeneID" id="112277550"/>
<dbReference type="Proteomes" id="UP000006727">
    <property type="component" value="Chromosome 25"/>
</dbReference>
<keyword evidence="10" id="KW-1185">Reference proteome</keyword>
<sequence>MGSDVRGGGDPLPMDRELLRIPSWKEMHDVAGSVNSSTLRPPYGPIRVHNPPIKVVERSSSLPKSTPPAMEPEAMRKDTGGGEKENSQQPLKREDAMKIKARPERFNQIVNPSSLNVNNAQLALYIAMAHAGLVLGILVICFIGLLLKGYWKPIQWAVLISMPLREIQSLLVSFWQEPLQAGILETILAIPAFILKNLAETGYDAREAISSMSGMMSKGSPSMSKKKIGFAKLSRWLLTFAVCTVMYDFLGSVVFVSTVFVGLLLYAGMTTVWPLFETNALRSPTLKGKPGNSLTRIYKWTIQPIVDALRWSNRGVTRSLAAKLPTVVAIVLILLMIVGFLGGSILFTYKVGMEAKDAIITLKIHVDHSNYAETIGLNKWVEENNVTQQIDSYMSQAYEALLEQIDVFAAKNNMTEAVKVGKQFLSGIMLEGKVAGVYNGTESTSVAVPSHPLVERLQNIKAKLRTYDLGGAYAEGEAAAGLGLELFQLRQDDLIERGKQATQKISDIGKTLVLSGSSLMGKCFYLVLSFWSSMASGAVGLINFITETIIFFSVLYYLITSESGGVMNQVLNMVPLSDSVRSRCADVLDHAVSSVFLATMKAAIFQATFTWLLFTWFRIHFLYMATFLAMSQPVIPLFPNWLASIPGGAQLALEGRYGEAAVLVILHVYGMEYGLSKIYLEIPGHSGYLTGLSIAGGMALFSPALEGAILGPLIMTVLLAAKNLYGEFVLGIPMDFIA</sequence>
<dbReference type="PANTHER" id="PTHR21716:SF4">
    <property type="entry name" value="TRANSMEMBRANE PROTEIN 245"/>
    <property type="match status" value="1"/>
</dbReference>
<evidence type="ECO:0000313" key="10">
    <source>
        <dbReference type="Proteomes" id="UP000006727"/>
    </source>
</evidence>
<dbReference type="EnsemblPlants" id="Pp3c25_3080V3.1">
    <property type="protein sequence ID" value="Pp3c25_3080V3.1"/>
    <property type="gene ID" value="Pp3c25_3080"/>
</dbReference>
<feature type="compositionally biased region" description="Basic and acidic residues" evidence="6">
    <location>
        <begin position="73"/>
        <end position="94"/>
    </location>
</feature>
<dbReference type="AlphaFoldDB" id="A0A2K1IDM1"/>
<evidence type="ECO:0000256" key="6">
    <source>
        <dbReference type="SAM" id="MobiDB-lite"/>
    </source>
</evidence>
<gene>
    <name evidence="9" type="primary">LOC112277550</name>
    <name evidence="8" type="ORF">PHYPA_029531</name>
</gene>
<evidence type="ECO:0000256" key="1">
    <source>
        <dbReference type="ARBA" id="ARBA00004141"/>
    </source>
</evidence>
<dbReference type="EMBL" id="ABEU02000025">
    <property type="protein sequence ID" value="PNR27379.1"/>
    <property type="molecule type" value="Genomic_DNA"/>
</dbReference>
<feature type="transmembrane region" description="Helical" evidence="7">
    <location>
        <begin position="122"/>
        <end position="147"/>
    </location>
</feature>
<reference evidence="8 10" key="2">
    <citation type="journal article" date="2018" name="Plant J.">
        <title>The Physcomitrella patens chromosome-scale assembly reveals moss genome structure and evolution.</title>
        <authorList>
            <person name="Lang D."/>
            <person name="Ullrich K.K."/>
            <person name="Murat F."/>
            <person name="Fuchs J."/>
            <person name="Jenkins J."/>
            <person name="Haas F.B."/>
            <person name="Piednoel M."/>
            <person name="Gundlach H."/>
            <person name="Van Bel M."/>
            <person name="Meyberg R."/>
            <person name="Vives C."/>
            <person name="Morata J."/>
            <person name="Symeonidi A."/>
            <person name="Hiss M."/>
            <person name="Muchero W."/>
            <person name="Kamisugi Y."/>
            <person name="Saleh O."/>
            <person name="Blanc G."/>
            <person name="Decker E.L."/>
            <person name="van Gessel N."/>
            <person name="Grimwood J."/>
            <person name="Hayes R.D."/>
            <person name="Graham S.W."/>
            <person name="Gunter L.E."/>
            <person name="McDaniel S.F."/>
            <person name="Hoernstein S.N.W."/>
            <person name="Larsson A."/>
            <person name="Li F.W."/>
            <person name="Perroud P.F."/>
            <person name="Phillips J."/>
            <person name="Ranjan P."/>
            <person name="Rokshar D.S."/>
            <person name="Rothfels C.J."/>
            <person name="Schneider L."/>
            <person name="Shu S."/>
            <person name="Stevenson D.W."/>
            <person name="Thummler F."/>
            <person name="Tillich M."/>
            <person name="Villarreal Aguilar J.C."/>
            <person name="Widiez T."/>
            <person name="Wong G.K."/>
            <person name="Wymore A."/>
            <person name="Zhang Y."/>
            <person name="Zimmer A.D."/>
            <person name="Quatrano R.S."/>
            <person name="Mayer K.F.X."/>
            <person name="Goodstein D."/>
            <person name="Casacuberta J.M."/>
            <person name="Vandepoele K."/>
            <person name="Reski R."/>
            <person name="Cuming A.C."/>
            <person name="Tuskan G.A."/>
            <person name="Maumus F."/>
            <person name="Salse J."/>
            <person name="Schmutz J."/>
            <person name="Rensing S.A."/>
        </authorList>
    </citation>
    <scope>NUCLEOTIDE SEQUENCE [LARGE SCALE GENOMIC DNA]</scope>
    <source>
        <strain evidence="9 10">cv. Gransden 2004</strain>
    </source>
</reference>
<dbReference type="RefSeq" id="XP_024365785.1">
    <property type="nucleotide sequence ID" value="XM_024510017.2"/>
</dbReference>
<feature type="transmembrane region" description="Helical" evidence="7">
    <location>
        <begin position="327"/>
        <end position="349"/>
    </location>
</feature>
<evidence type="ECO:0000256" key="3">
    <source>
        <dbReference type="ARBA" id="ARBA00022692"/>
    </source>
</evidence>
<comment type="similarity">
    <text evidence="2">Belongs to the autoinducer-2 exporter (AI-2E) (TC 2.A.86) family.</text>
</comment>
<reference evidence="9" key="3">
    <citation type="submission" date="2020-12" db="UniProtKB">
        <authorList>
            <consortium name="EnsemblPlants"/>
        </authorList>
    </citation>
    <scope>IDENTIFICATION</scope>
</reference>
<dbReference type="Gramene" id="Pp3c25_3080V3.1">
    <property type="protein sequence ID" value="Pp3c25_3080V3.1"/>
    <property type="gene ID" value="Pp3c25_3080"/>
</dbReference>
<feature type="transmembrane region" description="Helical" evidence="7">
    <location>
        <begin position="236"/>
        <end position="267"/>
    </location>
</feature>
<feature type="transmembrane region" description="Helical" evidence="7">
    <location>
        <begin position="512"/>
        <end position="531"/>
    </location>
</feature>
<reference evidence="8 10" key="1">
    <citation type="journal article" date="2008" name="Science">
        <title>The Physcomitrella genome reveals evolutionary insights into the conquest of land by plants.</title>
        <authorList>
            <person name="Rensing S."/>
            <person name="Lang D."/>
            <person name="Zimmer A."/>
            <person name="Terry A."/>
            <person name="Salamov A."/>
            <person name="Shapiro H."/>
            <person name="Nishiyama T."/>
            <person name="Perroud P.-F."/>
            <person name="Lindquist E."/>
            <person name="Kamisugi Y."/>
            <person name="Tanahashi T."/>
            <person name="Sakakibara K."/>
            <person name="Fujita T."/>
            <person name="Oishi K."/>
            <person name="Shin-I T."/>
            <person name="Kuroki Y."/>
            <person name="Toyoda A."/>
            <person name="Suzuki Y."/>
            <person name="Hashimoto A."/>
            <person name="Yamaguchi K."/>
            <person name="Sugano A."/>
            <person name="Kohara Y."/>
            <person name="Fujiyama A."/>
            <person name="Anterola A."/>
            <person name="Aoki S."/>
            <person name="Ashton N."/>
            <person name="Barbazuk W.B."/>
            <person name="Barker E."/>
            <person name="Bennetzen J."/>
            <person name="Bezanilla M."/>
            <person name="Blankenship R."/>
            <person name="Cho S.H."/>
            <person name="Dutcher S."/>
            <person name="Estelle M."/>
            <person name="Fawcett J.A."/>
            <person name="Gundlach H."/>
            <person name="Hanada K."/>
            <person name="Heyl A."/>
            <person name="Hicks K.A."/>
            <person name="Hugh J."/>
            <person name="Lohr M."/>
            <person name="Mayer K."/>
            <person name="Melkozernov A."/>
            <person name="Murata T."/>
            <person name="Nelson D."/>
            <person name="Pils B."/>
            <person name="Prigge M."/>
            <person name="Reiss B."/>
            <person name="Renner T."/>
            <person name="Rombauts S."/>
            <person name="Rushton P."/>
            <person name="Sanderfoot A."/>
            <person name="Schween G."/>
            <person name="Shiu S.-H."/>
            <person name="Stueber K."/>
            <person name="Theodoulou F.L."/>
            <person name="Tu H."/>
            <person name="Van de Peer Y."/>
            <person name="Verrier P.J."/>
            <person name="Waters E."/>
            <person name="Wood A."/>
            <person name="Yang L."/>
            <person name="Cove D."/>
            <person name="Cuming A."/>
            <person name="Hasebe M."/>
            <person name="Lucas S."/>
            <person name="Mishler D.B."/>
            <person name="Reski R."/>
            <person name="Grigoriev I."/>
            <person name="Quatrano R.S."/>
            <person name="Boore J.L."/>
        </authorList>
    </citation>
    <scope>NUCLEOTIDE SEQUENCE [LARGE SCALE GENOMIC DNA]</scope>
    <source>
        <strain evidence="9 10">cv. Gransden 2004</strain>
    </source>
</reference>
<feature type="transmembrane region" description="Helical" evidence="7">
    <location>
        <begin position="620"/>
        <end position="639"/>
    </location>
</feature>
<evidence type="ECO:0008006" key="11">
    <source>
        <dbReference type="Google" id="ProtNLM"/>
    </source>
</evidence>
<comment type="subcellular location">
    <subcellularLocation>
        <location evidence="1">Membrane</location>
        <topology evidence="1">Multi-pass membrane protein</topology>
    </subcellularLocation>
</comment>
<evidence type="ECO:0000313" key="8">
    <source>
        <dbReference type="EMBL" id="PNR27379.1"/>
    </source>
</evidence>
<evidence type="ECO:0000256" key="5">
    <source>
        <dbReference type="ARBA" id="ARBA00023136"/>
    </source>
</evidence>
<dbReference type="Gramene" id="Pp3c25_3080V3.3">
    <property type="protein sequence ID" value="Pp3c25_3080V3.3"/>
    <property type="gene ID" value="Pp3c25_3080"/>
</dbReference>
<dbReference type="GO" id="GO:0016020">
    <property type="term" value="C:membrane"/>
    <property type="evidence" value="ECO:0007669"/>
    <property type="project" value="UniProtKB-SubCell"/>
</dbReference>